<dbReference type="AlphaFoldDB" id="A0A8H7U9F1"/>
<proteinExistence type="inferred from homology"/>
<evidence type="ECO:0000256" key="1">
    <source>
        <dbReference type="ARBA" id="ARBA00006080"/>
    </source>
</evidence>
<comment type="caution">
    <text evidence="5">The sequence shown here is derived from an EMBL/GenBank/DDBJ whole genome shotgun (WGS) entry which is preliminary data.</text>
</comment>
<sequence>MTDQLPPRRKPRNDLLRNYYGIGGIPAENAADITDIDGSNFDAAKYQSKLLKGKRLDALVNRDNELVTEIRQLNGDMKTLVYENYSKFISATDTIRKMRSNVEDMEKEMDNLRDHMDQVTTKCSEIDSSFSDRREKIRRLDGVHNLLKKLQFIFELPNRLQQCYASGAYPQAVQYCTRTNHLLEHYQHLSVFRNIEMECKEIMGRVQEKVKEAMVQPDATSQTIIENTGLLIQLKEDSTSLSRQYIQLQIEKLKESKYRPSHYLKDSESTPEDLVEKMEQVNMEFLSELEIIVKAYRSFFLPAQPTEDGAKIGMSTTNVSRRSLGSASQKGSISNQEELPSAELSDEERTQAHEQLINSFSPYLEEYFHAVTEMIKIPTEPLDAPRPLTQIRILSCAYSAIMEDSRALCDILLAGERIGRIVEEWESGLLDSLMKGAVAGLQGWILSDKIVANQEEDASVDPGVLTTFVIDTEEWLANFVGMDSLQLLSECLQSGASFVSGKAKKDIFLHQIQSSLLVHWSLIVQSIKQHISNIQAKSSVHQTVCLVASRLCLDFAEIWVIKTYAQFSKELYPNPRRSSNPYRQEEDRDMIVPVLQADVEKSSDLYREAGQSCLVSYARNIGYMLTYKVEDALRDNSWSMATEASKYPVSVSSVWKDIVAELDTIEHIVDIVYPLDHESEERTGSDFSVSRVNKLGSRSPTDLGLTTANQRLGVTSPSMTSLSSFNNEPQFNTSGGHRSFGNDLLSNISKLFQERVEIYGNVEPSSSDICSGLVKVILKAYNEILRELTLTEYAFWQVQIDTEYLRIVLWKFARNEKRDMWQCVSQMHKAIFLGFGGHLQVLDQILRAYEQ</sequence>
<dbReference type="GO" id="GO:0016020">
    <property type="term" value="C:membrane"/>
    <property type="evidence" value="ECO:0007669"/>
    <property type="project" value="TreeGrafter"/>
</dbReference>
<reference evidence="5" key="1">
    <citation type="submission" date="2020-12" db="EMBL/GenBank/DDBJ databases">
        <title>Metabolic potential, ecology and presence of endohyphal bacteria is reflected in genomic diversity of Mucoromycotina.</title>
        <authorList>
            <person name="Muszewska A."/>
            <person name="Okrasinska A."/>
            <person name="Steczkiewicz K."/>
            <person name="Drgas O."/>
            <person name="Orlowska M."/>
            <person name="Perlinska-Lenart U."/>
            <person name="Aleksandrzak-Piekarczyk T."/>
            <person name="Szatraj K."/>
            <person name="Zielenkiewicz U."/>
            <person name="Pilsyk S."/>
            <person name="Malc E."/>
            <person name="Mieczkowski P."/>
            <person name="Kruszewska J.S."/>
            <person name="Biernat P."/>
            <person name="Pawlowska J."/>
        </authorList>
    </citation>
    <scope>NUCLEOTIDE SEQUENCE</scope>
    <source>
        <strain evidence="5">WA0000067209</strain>
    </source>
</reference>
<accession>A0A8H7U9F1</accession>
<name>A0A8H7U9F1_MORIS</name>
<keyword evidence="2" id="KW-0813">Transport</keyword>
<keyword evidence="2" id="KW-0333">Golgi apparatus</keyword>
<dbReference type="InterPro" id="IPR014812">
    <property type="entry name" value="Vps51"/>
</dbReference>
<organism evidence="5 6">
    <name type="scientific">Mortierella isabellina</name>
    <name type="common">Filamentous fungus</name>
    <name type="synonym">Umbelopsis isabellina</name>
    <dbReference type="NCBI Taxonomy" id="91625"/>
    <lineage>
        <taxon>Eukaryota</taxon>
        <taxon>Fungi</taxon>
        <taxon>Fungi incertae sedis</taxon>
        <taxon>Mucoromycota</taxon>
        <taxon>Mucoromycotina</taxon>
        <taxon>Umbelopsidomycetes</taxon>
        <taxon>Umbelopsidales</taxon>
        <taxon>Umbelopsidaceae</taxon>
        <taxon>Umbelopsis</taxon>
    </lineage>
</organism>
<dbReference type="GO" id="GO:0015031">
    <property type="term" value="P:protein transport"/>
    <property type="evidence" value="ECO:0007669"/>
    <property type="project" value="UniProtKB-UniRule"/>
</dbReference>
<evidence type="ECO:0000256" key="3">
    <source>
        <dbReference type="SAM" id="Coils"/>
    </source>
</evidence>
<dbReference type="GO" id="GO:0042147">
    <property type="term" value="P:retrograde transport, endosome to Golgi"/>
    <property type="evidence" value="ECO:0007669"/>
    <property type="project" value="UniProtKB-UniRule"/>
</dbReference>
<dbReference type="GO" id="GO:0005829">
    <property type="term" value="C:cytosol"/>
    <property type="evidence" value="ECO:0007669"/>
    <property type="project" value="GOC"/>
</dbReference>
<dbReference type="Proteomes" id="UP000654370">
    <property type="component" value="Unassembled WGS sequence"/>
</dbReference>
<dbReference type="PANTHER" id="PTHR15954:SF4">
    <property type="entry name" value="VACUOLAR PROTEIN SORTING-ASSOCIATED PROTEIN 51 HOMOLOG"/>
    <property type="match status" value="1"/>
</dbReference>
<comment type="subunit">
    <text evidence="2">Component of the Golgi-associated retrograde protein (GARP) complex.</text>
</comment>
<evidence type="ECO:0000313" key="5">
    <source>
        <dbReference type="EMBL" id="KAG2177231.1"/>
    </source>
</evidence>
<dbReference type="PANTHER" id="PTHR15954">
    <property type="entry name" value="VACUOLAR PROTEIN SORTING-ASSOCIATED PROTEIN 51 HOMOLOG"/>
    <property type="match status" value="1"/>
</dbReference>
<keyword evidence="3" id="KW-0175">Coiled coil</keyword>
<comment type="subcellular location">
    <subcellularLocation>
        <location evidence="2">Golgi apparatus</location>
        <location evidence="2">trans-Golgi network</location>
    </subcellularLocation>
</comment>
<dbReference type="GO" id="GO:0048193">
    <property type="term" value="P:Golgi vesicle transport"/>
    <property type="evidence" value="ECO:0007669"/>
    <property type="project" value="TreeGrafter"/>
</dbReference>
<dbReference type="OrthoDB" id="203678at2759"/>
<feature type="compositionally biased region" description="Polar residues" evidence="4">
    <location>
        <begin position="321"/>
        <end position="338"/>
    </location>
</feature>
<protein>
    <recommendedName>
        <fullName evidence="2">Vacuolar protein sorting-associated protein 51 homolog</fullName>
    </recommendedName>
</protein>
<keyword evidence="6" id="KW-1185">Reference proteome</keyword>
<comment type="similarity">
    <text evidence="1 2">Belongs to the VPS51 family.</text>
</comment>
<dbReference type="GO" id="GO:0000938">
    <property type="term" value="C:GARP complex"/>
    <property type="evidence" value="ECO:0007669"/>
    <property type="project" value="UniProtKB-UniRule"/>
</dbReference>
<dbReference type="GO" id="GO:1990745">
    <property type="term" value="C:EARP complex"/>
    <property type="evidence" value="ECO:0007669"/>
    <property type="project" value="TreeGrafter"/>
</dbReference>
<keyword evidence="2" id="KW-0653">Protein transport</keyword>
<dbReference type="Pfam" id="PF08700">
    <property type="entry name" value="VPS51_Exo84_N"/>
    <property type="match status" value="1"/>
</dbReference>
<evidence type="ECO:0000313" key="6">
    <source>
        <dbReference type="Proteomes" id="UP000654370"/>
    </source>
</evidence>
<keyword evidence="2" id="KW-0445">Lipid transport</keyword>
<gene>
    <name evidence="5" type="ORF">INT43_007888</name>
</gene>
<dbReference type="GO" id="GO:0006869">
    <property type="term" value="P:lipid transport"/>
    <property type="evidence" value="ECO:0007669"/>
    <property type="project" value="UniProtKB-UniRule"/>
</dbReference>
<feature type="coiled-coil region" evidence="3">
    <location>
        <begin position="88"/>
        <end position="122"/>
    </location>
</feature>
<dbReference type="EMBL" id="JAEPQZ010000009">
    <property type="protein sequence ID" value="KAG2177231.1"/>
    <property type="molecule type" value="Genomic_DNA"/>
</dbReference>
<dbReference type="GO" id="GO:0007030">
    <property type="term" value="P:Golgi organization"/>
    <property type="evidence" value="ECO:0007669"/>
    <property type="project" value="UniProtKB-UniRule"/>
</dbReference>
<dbReference type="GO" id="GO:0032456">
    <property type="term" value="P:endocytic recycling"/>
    <property type="evidence" value="ECO:0007669"/>
    <property type="project" value="TreeGrafter"/>
</dbReference>
<comment type="function">
    <text evidence="2">Acts as component of the GARP complex that is involved in retrograde transport from early and late endosomes to the trans-Golgi network (TGN).</text>
</comment>
<evidence type="ECO:0000256" key="4">
    <source>
        <dbReference type="SAM" id="MobiDB-lite"/>
    </source>
</evidence>
<evidence type="ECO:0000256" key="2">
    <source>
        <dbReference type="RuleBase" id="RU368010"/>
    </source>
</evidence>
<feature type="region of interest" description="Disordered" evidence="4">
    <location>
        <begin position="321"/>
        <end position="351"/>
    </location>
</feature>